<keyword evidence="1" id="KW-0732">Signal</keyword>
<evidence type="ECO:0000256" key="1">
    <source>
        <dbReference type="SAM" id="SignalP"/>
    </source>
</evidence>
<dbReference type="Proteomes" id="UP000183461">
    <property type="component" value="Unassembled WGS sequence"/>
</dbReference>
<dbReference type="InterPro" id="IPR029000">
    <property type="entry name" value="Cyclophilin-like_dom_sf"/>
</dbReference>
<gene>
    <name evidence="4" type="ORF">SAMN02910280_2754</name>
</gene>
<dbReference type="Pfam" id="PF18050">
    <property type="entry name" value="Cyclophil_like2"/>
    <property type="match status" value="1"/>
</dbReference>
<evidence type="ECO:0000259" key="3">
    <source>
        <dbReference type="Pfam" id="PF18050"/>
    </source>
</evidence>
<accession>A0A1K1PH26</accession>
<feature type="signal peptide" evidence="1">
    <location>
        <begin position="1"/>
        <end position="19"/>
    </location>
</feature>
<evidence type="ECO:0000313" key="4">
    <source>
        <dbReference type="EMBL" id="SFW47096.1"/>
    </source>
</evidence>
<dbReference type="EMBL" id="FPIP01000009">
    <property type="protein sequence ID" value="SFW47096.1"/>
    <property type="molecule type" value="Genomic_DNA"/>
</dbReference>
<feature type="domain" description="Cyclophilin-like" evidence="3">
    <location>
        <begin position="267"/>
        <end position="376"/>
    </location>
</feature>
<dbReference type="SUPFAM" id="SSF50891">
    <property type="entry name" value="Cyclophilin-like"/>
    <property type="match status" value="1"/>
</dbReference>
<evidence type="ECO:0000259" key="2">
    <source>
        <dbReference type="Pfam" id="PF12682"/>
    </source>
</evidence>
<evidence type="ECO:0000313" key="5">
    <source>
        <dbReference type="Proteomes" id="UP000183461"/>
    </source>
</evidence>
<dbReference type="AlphaFoldDB" id="A0A1K1PH26"/>
<dbReference type="InterPro" id="IPR008254">
    <property type="entry name" value="Flavodoxin/NO_synth"/>
</dbReference>
<feature type="chain" id="PRO_5039705144" evidence="1">
    <location>
        <begin position="20"/>
        <end position="378"/>
    </location>
</feature>
<dbReference type="PANTHER" id="PTHR39201">
    <property type="entry name" value="EXPORTED PROTEIN-RELATED"/>
    <property type="match status" value="1"/>
</dbReference>
<proteinExistence type="predicted"/>
<organism evidence="4 5">
    <name type="scientific">Ruminococcus flavefaciens</name>
    <dbReference type="NCBI Taxonomy" id="1265"/>
    <lineage>
        <taxon>Bacteria</taxon>
        <taxon>Bacillati</taxon>
        <taxon>Bacillota</taxon>
        <taxon>Clostridia</taxon>
        <taxon>Eubacteriales</taxon>
        <taxon>Oscillospiraceae</taxon>
        <taxon>Ruminococcus</taxon>
    </lineage>
</organism>
<protein>
    <submittedName>
        <fullName evidence="4">Flavodoxin</fullName>
    </submittedName>
</protein>
<dbReference type="GO" id="GO:0009055">
    <property type="term" value="F:electron transfer activity"/>
    <property type="evidence" value="ECO:0007669"/>
    <property type="project" value="InterPro"/>
</dbReference>
<dbReference type="GO" id="GO:0016651">
    <property type="term" value="F:oxidoreductase activity, acting on NAD(P)H"/>
    <property type="evidence" value="ECO:0007669"/>
    <property type="project" value="UniProtKB-ARBA"/>
</dbReference>
<dbReference type="SUPFAM" id="SSF52218">
    <property type="entry name" value="Flavoproteins"/>
    <property type="match status" value="1"/>
</dbReference>
<reference evidence="4 5" key="1">
    <citation type="submission" date="2016-11" db="EMBL/GenBank/DDBJ databases">
        <authorList>
            <person name="Jaros S."/>
            <person name="Januszkiewicz K."/>
            <person name="Wedrychowicz H."/>
        </authorList>
    </citation>
    <scope>NUCLEOTIDE SEQUENCE [LARGE SCALE GENOMIC DNA]</scope>
    <source>
        <strain evidence="4 5">YL228</strain>
    </source>
</reference>
<dbReference type="InterPro" id="IPR001226">
    <property type="entry name" value="Flavodoxin_CS"/>
</dbReference>
<dbReference type="PANTHER" id="PTHR39201:SF1">
    <property type="entry name" value="FLAVODOXIN-LIKE DOMAIN-CONTAINING PROTEIN"/>
    <property type="match status" value="1"/>
</dbReference>
<dbReference type="Pfam" id="PF12682">
    <property type="entry name" value="Flavodoxin_4"/>
    <property type="match status" value="1"/>
</dbReference>
<dbReference type="PROSITE" id="PS00201">
    <property type="entry name" value="FLAVODOXIN"/>
    <property type="match status" value="1"/>
</dbReference>
<dbReference type="GO" id="GO:0010181">
    <property type="term" value="F:FMN binding"/>
    <property type="evidence" value="ECO:0007669"/>
    <property type="project" value="InterPro"/>
</dbReference>
<dbReference type="InterPro" id="IPR029039">
    <property type="entry name" value="Flavoprotein-like_sf"/>
</dbReference>
<sequence>MNKLISILASTVIAVSAMMTTSGTIKTSADADAVSASTEKTTYTIQDVRNLQGFILAKPVEEDLTGKPYDLNGDDRWDVYDLCLMRREVLKNPNTAYDNDTLVIYFSRTGNTEKIAEYLIDITNADSYVIEAAVPYSDADIKYQDDNCRANKEQNDKSVRPEIANPIASIDSYDTIFLGYPIWWGQEPRIIDTFLESYDFSDKTVIPFCTSASSGIATSEKNIKALVPIGNQLEGRRFSSGATKEDVKAWYDTLPLNEEKSDNKLKISVNGTELTATLEDNSSAQALTELLKQGNITVDMSDYGNFEKVGNLPQSLPKNDEKITTVPGDIILYQGNKITIYYAENTWDFTKLGHINNITQKELKAILGDGDITVTLSN</sequence>
<name>A0A1K1PH26_RUMFL</name>
<dbReference type="Gene3D" id="3.40.50.360">
    <property type="match status" value="1"/>
</dbReference>
<dbReference type="InterPro" id="IPR041183">
    <property type="entry name" value="Cyclophilin-like"/>
</dbReference>
<dbReference type="Gene3D" id="2.40.100.20">
    <property type="match status" value="1"/>
</dbReference>
<dbReference type="RefSeq" id="WP_072300952.1">
    <property type="nucleotide sequence ID" value="NZ_FPIP01000009.1"/>
</dbReference>
<feature type="domain" description="Flavodoxin-like" evidence="2">
    <location>
        <begin position="101"/>
        <end position="253"/>
    </location>
</feature>